<gene>
    <name evidence="2" type="ORF">CEXT_106031</name>
</gene>
<feature type="compositionally biased region" description="Basic and acidic residues" evidence="1">
    <location>
        <begin position="34"/>
        <end position="46"/>
    </location>
</feature>
<sequence>APTTLITHRERERRRVDRLDPGTGAEVTPAPVAGRKESHLVDRSGGDAHGVVVSGPLERKRREKSNVPRIMGEGPLRKMLYVFHPLKMTSFCRCRGNGSSGSNVKPQFSVEGSTGKAQSFDLTIRSHDELIEKGFWT</sequence>
<accession>A0AAV4UN36</accession>
<proteinExistence type="predicted"/>
<dbReference type="EMBL" id="BPLR01013172">
    <property type="protein sequence ID" value="GIY59157.1"/>
    <property type="molecule type" value="Genomic_DNA"/>
</dbReference>
<feature type="compositionally biased region" description="Basic and acidic residues" evidence="1">
    <location>
        <begin position="57"/>
        <end position="66"/>
    </location>
</feature>
<feature type="non-terminal residue" evidence="2">
    <location>
        <position position="1"/>
    </location>
</feature>
<organism evidence="2 3">
    <name type="scientific">Caerostris extrusa</name>
    <name type="common">Bark spider</name>
    <name type="synonym">Caerostris bankana</name>
    <dbReference type="NCBI Taxonomy" id="172846"/>
    <lineage>
        <taxon>Eukaryota</taxon>
        <taxon>Metazoa</taxon>
        <taxon>Ecdysozoa</taxon>
        <taxon>Arthropoda</taxon>
        <taxon>Chelicerata</taxon>
        <taxon>Arachnida</taxon>
        <taxon>Araneae</taxon>
        <taxon>Araneomorphae</taxon>
        <taxon>Entelegynae</taxon>
        <taxon>Araneoidea</taxon>
        <taxon>Araneidae</taxon>
        <taxon>Caerostris</taxon>
    </lineage>
</organism>
<keyword evidence="3" id="KW-1185">Reference proteome</keyword>
<evidence type="ECO:0000256" key="1">
    <source>
        <dbReference type="SAM" id="MobiDB-lite"/>
    </source>
</evidence>
<protein>
    <submittedName>
        <fullName evidence="2">Uncharacterized protein</fullName>
    </submittedName>
</protein>
<dbReference type="AlphaFoldDB" id="A0AAV4UN36"/>
<feature type="region of interest" description="Disordered" evidence="1">
    <location>
        <begin position="1"/>
        <end position="70"/>
    </location>
</feature>
<comment type="caution">
    <text evidence="2">The sequence shown here is derived from an EMBL/GenBank/DDBJ whole genome shotgun (WGS) entry which is preliminary data.</text>
</comment>
<evidence type="ECO:0000313" key="2">
    <source>
        <dbReference type="EMBL" id="GIY59157.1"/>
    </source>
</evidence>
<reference evidence="2 3" key="1">
    <citation type="submission" date="2021-06" db="EMBL/GenBank/DDBJ databases">
        <title>Caerostris extrusa draft genome.</title>
        <authorList>
            <person name="Kono N."/>
            <person name="Arakawa K."/>
        </authorList>
    </citation>
    <scope>NUCLEOTIDE SEQUENCE [LARGE SCALE GENOMIC DNA]</scope>
</reference>
<dbReference type="Proteomes" id="UP001054945">
    <property type="component" value="Unassembled WGS sequence"/>
</dbReference>
<evidence type="ECO:0000313" key="3">
    <source>
        <dbReference type="Proteomes" id="UP001054945"/>
    </source>
</evidence>
<feature type="compositionally biased region" description="Basic and acidic residues" evidence="1">
    <location>
        <begin position="7"/>
        <end position="20"/>
    </location>
</feature>
<name>A0AAV4UN36_CAEEX</name>